<proteinExistence type="predicted"/>
<sequence length="98" mass="11496">MRPRRKDVIGSLENSFTKVSIDDVADGPRFALRKDYKESFAIAHIPSPRACVSSVLMKLKRSLKFWDFRICEDDEWYNDANLSLRNQGWLRHMAFETT</sequence>
<dbReference type="Proteomes" id="UP001153678">
    <property type="component" value="Unassembled WGS sequence"/>
</dbReference>
<name>A0A9W4SFF5_9GLOM</name>
<dbReference type="EMBL" id="CAMKVN010000306">
    <property type="protein sequence ID" value="CAI2166455.1"/>
    <property type="molecule type" value="Genomic_DNA"/>
</dbReference>
<accession>A0A9W4SFF5</accession>
<reference evidence="1" key="1">
    <citation type="submission" date="2022-08" db="EMBL/GenBank/DDBJ databases">
        <authorList>
            <person name="Kallberg Y."/>
            <person name="Tangrot J."/>
            <person name="Rosling A."/>
        </authorList>
    </citation>
    <scope>NUCLEOTIDE SEQUENCE</scope>
    <source>
        <strain evidence="1">Wild A</strain>
    </source>
</reference>
<evidence type="ECO:0000313" key="1">
    <source>
        <dbReference type="EMBL" id="CAI2166455.1"/>
    </source>
</evidence>
<protein>
    <submittedName>
        <fullName evidence="1">19997_t:CDS:1</fullName>
    </submittedName>
</protein>
<dbReference type="AlphaFoldDB" id="A0A9W4SFF5"/>
<gene>
    <name evidence="1" type="ORF">FWILDA_LOCUS2582</name>
</gene>
<comment type="caution">
    <text evidence="1">The sequence shown here is derived from an EMBL/GenBank/DDBJ whole genome shotgun (WGS) entry which is preliminary data.</text>
</comment>
<organism evidence="1 2">
    <name type="scientific">Funneliformis geosporum</name>
    <dbReference type="NCBI Taxonomy" id="1117311"/>
    <lineage>
        <taxon>Eukaryota</taxon>
        <taxon>Fungi</taxon>
        <taxon>Fungi incertae sedis</taxon>
        <taxon>Mucoromycota</taxon>
        <taxon>Glomeromycotina</taxon>
        <taxon>Glomeromycetes</taxon>
        <taxon>Glomerales</taxon>
        <taxon>Glomeraceae</taxon>
        <taxon>Funneliformis</taxon>
    </lineage>
</organism>
<keyword evidence="2" id="KW-1185">Reference proteome</keyword>
<evidence type="ECO:0000313" key="2">
    <source>
        <dbReference type="Proteomes" id="UP001153678"/>
    </source>
</evidence>